<protein>
    <submittedName>
        <fullName evidence="1">Uncharacterized protein</fullName>
    </submittedName>
</protein>
<dbReference type="Gramene" id="CDF39135">
    <property type="protein sequence ID" value="CDF39135"/>
    <property type="gene ID" value="CHC_T00000114001"/>
</dbReference>
<name>R7QP22_CHOCR</name>
<dbReference type="KEGG" id="ccp:CHC_T00000114001"/>
<keyword evidence="2" id="KW-1185">Reference proteome</keyword>
<evidence type="ECO:0000313" key="1">
    <source>
        <dbReference type="EMBL" id="CDF39135.1"/>
    </source>
</evidence>
<accession>R7QP22</accession>
<dbReference type="AlphaFoldDB" id="R7QP22"/>
<sequence length="72" mass="8282">MIGEKKVIFCSDSERPHSFCVHSSDDHNTVVNVHCTVVNVHITEVITHSNSSDEITKKHHFFYLLVTIPHHF</sequence>
<dbReference type="EMBL" id="HG002003">
    <property type="protein sequence ID" value="CDF39135.1"/>
    <property type="molecule type" value="Genomic_DNA"/>
</dbReference>
<dbReference type="RefSeq" id="XP_005719046.1">
    <property type="nucleotide sequence ID" value="XM_005718989.1"/>
</dbReference>
<dbReference type="GeneID" id="17326764"/>
<gene>
    <name evidence="1" type="ORF">CHC_T00000114001</name>
</gene>
<organism evidence="1 2">
    <name type="scientific">Chondrus crispus</name>
    <name type="common">Carrageen Irish moss</name>
    <name type="synonym">Polymorpha crispa</name>
    <dbReference type="NCBI Taxonomy" id="2769"/>
    <lineage>
        <taxon>Eukaryota</taxon>
        <taxon>Rhodophyta</taxon>
        <taxon>Florideophyceae</taxon>
        <taxon>Rhodymeniophycidae</taxon>
        <taxon>Gigartinales</taxon>
        <taxon>Gigartinaceae</taxon>
        <taxon>Chondrus</taxon>
    </lineage>
</organism>
<evidence type="ECO:0000313" key="2">
    <source>
        <dbReference type="Proteomes" id="UP000012073"/>
    </source>
</evidence>
<proteinExistence type="predicted"/>
<reference evidence="2" key="1">
    <citation type="journal article" date="2013" name="Proc. Natl. Acad. Sci. U.S.A.">
        <title>Genome structure and metabolic features in the red seaweed Chondrus crispus shed light on evolution of the Archaeplastida.</title>
        <authorList>
            <person name="Collen J."/>
            <person name="Porcel B."/>
            <person name="Carre W."/>
            <person name="Ball S.G."/>
            <person name="Chaparro C."/>
            <person name="Tonon T."/>
            <person name="Barbeyron T."/>
            <person name="Michel G."/>
            <person name="Noel B."/>
            <person name="Valentin K."/>
            <person name="Elias M."/>
            <person name="Artiguenave F."/>
            <person name="Arun A."/>
            <person name="Aury J.M."/>
            <person name="Barbosa-Neto J.F."/>
            <person name="Bothwell J.H."/>
            <person name="Bouget F.Y."/>
            <person name="Brillet L."/>
            <person name="Cabello-Hurtado F."/>
            <person name="Capella-Gutierrez S."/>
            <person name="Charrier B."/>
            <person name="Cladiere L."/>
            <person name="Cock J.M."/>
            <person name="Coelho S.M."/>
            <person name="Colleoni C."/>
            <person name="Czjzek M."/>
            <person name="Da Silva C."/>
            <person name="Delage L."/>
            <person name="Denoeud F."/>
            <person name="Deschamps P."/>
            <person name="Dittami S.M."/>
            <person name="Gabaldon T."/>
            <person name="Gachon C.M."/>
            <person name="Groisillier A."/>
            <person name="Herve C."/>
            <person name="Jabbari K."/>
            <person name="Katinka M."/>
            <person name="Kloareg B."/>
            <person name="Kowalczyk N."/>
            <person name="Labadie K."/>
            <person name="Leblanc C."/>
            <person name="Lopez P.J."/>
            <person name="McLachlan D.H."/>
            <person name="Meslet-Cladiere L."/>
            <person name="Moustafa A."/>
            <person name="Nehr Z."/>
            <person name="Nyvall Collen P."/>
            <person name="Panaud O."/>
            <person name="Partensky F."/>
            <person name="Poulain J."/>
            <person name="Rensing S.A."/>
            <person name="Rousvoal S."/>
            <person name="Samson G."/>
            <person name="Symeonidi A."/>
            <person name="Weissenbach J."/>
            <person name="Zambounis A."/>
            <person name="Wincker P."/>
            <person name="Boyen C."/>
        </authorList>
    </citation>
    <scope>NUCLEOTIDE SEQUENCE [LARGE SCALE GENOMIC DNA]</scope>
    <source>
        <strain evidence="2">cv. Stackhouse</strain>
    </source>
</reference>
<dbReference type="Proteomes" id="UP000012073">
    <property type="component" value="Unassembled WGS sequence"/>
</dbReference>